<feature type="region of interest" description="Disordered" evidence="1">
    <location>
        <begin position="285"/>
        <end position="345"/>
    </location>
</feature>
<dbReference type="SUPFAM" id="SSF53474">
    <property type="entry name" value="alpha/beta-Hydrolases"/>
    <property type="match status" value="1"/>
</dbReference>
<gene>
    <name evidence="2" type="ORF">FKV23_15490</name>
</gene>
<dbReference type="Proteomes" id="UP000317199">
    <property type="component" value="Chromosome"/>
</dbReference>
<feature type="region of interest" description="Disordered" evidence="1">
    <location>
        <begin position="358"/>
        <end position="400"/>
    </location>
</feature>
<accession>A0A514BX31</accession>
<dbReference type="InterPro" id="IPR029058">
    <property type="entry name" value="AB_hydrolase_fold"/>
</dbReference>
<dbReference type="KEGG" id="lyj:FKV23_15490"/>
<evidence type="ECO:0000256" key="1">
    <source>
        <dbReference type="SAM" id="MobiDB-lite"/>
    </source>
</evidence>
<feature type="compositionally biased region" description="Basic and acidic residues" evidence="1">
    <location>
        <begin position="363"/>
        <end position="387"/>
    </location>
</feature>
<name>A0A514BX31_9GAMM</name>
<dbReference type="AlphaFoldDB" id="A0A514BX31"/>
<feature type="compositionally biased region" description="Basic and acidic residues" evidence="1">
    <location>
        <begin position="288"/>
        <end position="305"/>
    </location>
</feature>
<evidence type="ECO:0000313" key="2">
    <source>
        <dbReference type="EMBL" id="QDH71912.1"/>
    </source>
</evidence>
<reference evidence="2 3" key="1">
    <citation type="submission" date="2019-06" db="EMBL/GenBank/DDBJ databases">
        <title>Lysobacter alkalisoli sp. nov. isolated from saline-alkali soil.</title>
        <authorList>
            <person name="Sun J.-Q."/>
            <person name="Xu L."/>
        </authorList>
    </citation>
    <scope>NUCLEOTIDE SEQUENCE [LARGE SCALE GENOMIC DNA]</scope>
    <source>
        <strain evidence="2 3">SJ-36</strain>
    </source>
</reference>
<dbReference type="OrthoDB" id="7226437at2"/>
<keyword evidence="3" id="KW-1185">Reference proteome</keyword>
<protein>
    <submittedName>
        <fullName evidence="2">Uncharacterized protein</fullName>
    </submittedName>
</protein>
<organism evidence="2 3">
    <name type="scientific">Marilutibacter alkalisoli</name>
    <dbReference type="NCBI Taxonomy" id="2591633"/>
    <lineage>
        <taxon>Bacteria</taxon>
        <taxon>Pseudomonadati</taxon>
        <taxon>Pseudomonadota</taxon>
        <taxon>Gammaproteobacteria</taxon>
        <taxon>Lysobacterales</taxon>
        <taxon>Lysobacteraceae</taxon>
        <taxon>Marilutibacter</taxon>
    </lineage>
</organism>
<dbReference type="Pfam" id="PF26363">
    <property type="entry name" value="Phospholipase-like"/>
    <property type="match status" value="1"/>
</dbReference>
<dbReference type="Gene3D" id="3.40.50.1820">
    <property type="entry name" value="alpha/beta hydrolase"/>
    <property type="match status" value="1"/>
</dbReference>
<dbReference type="EMBL" id="CP041242">
    <property type="protein sequence ID" value="QDH71912.1"/>
    <property type="molecule type" value="Genomic_DNA"/>
</dbReference>
<sequence>MAQLAARREVIEIEGTRYKVVDHVDNPRNGYQGTIYQRVDTGEIVVAHRGTEFDREALRDGLTDAGMVLTRQNVQADDAIALTRRALEYAQREGLQPGRQAPEVSVTGHSLGGTLAQISAHHFDLRGETFNAYGAASLDRRIPEGGERVLNHVMATDPVSAASPHYGQVRIYAQPDEIKRLHTSGYHDNRILDALVRDMPLLAAGRSFDAHSMHHFLNVDGDGRPDVSTLRDPETRQLADQHSRMIEDYRGDVEGIRRGITRGARGPGGLLQDGVDWLRGPVEAGEPAAREAREQASREALEAARARPGQGVQGSGLFDSDGPLKWPDSLPRADMGGPPLRPSAAAEATARLDQLLAGNLEPARQRHGWDLEVAAHRERLGPTRDQEAQQQAVEQAGLAR</sequence>
<evidence type="ECO:0000313" key="3">
    <source>
        <dbReference type="Proteomes" id="UP000317199"/>
    </source>
</evidence>
<feature type="compositionally biased region" description="Low complexity" evidence="1">
    <location>
        <begin position="388"/>
        <end position="400"/>
    </location>
</feature>
<proteinExistence type="predicted"/>